<sequence length="221" mass="26403">MLNHQFITDFTQNFIQQVSRVFDFDGYLLYSIDNIHHAYNYQNFNIPAQSLTEYLNREVENDPVSFMKHYQHKDHNVELLSEYTCDDHYADFMQRWKLKDTAEIFFRKRNGEPILGLSIIREKNSQIFTVQEKNMLDAFCELSKKYFFNQTDQLENSAIYDAYHFTKKEIVVLELILRGLNNQSVAQYLNCSLATVKTHVQHIYQKTGINNRQEIMLKFLK</sequence>
<dbReference type="Pfam" id="PF00196">
    <property type="entry name" value="GerE"/>
    <property type="match status" value="1"/>
</dbReference>
<dbReference type="SUPFAM" id="SSF46894">
    <property type="entry name" value="C-terminal effector domain of the bipartite response regulators"/>
    <property type="match status" value="1"/>
</dbReference>
<dbReference type="GO" id="GO:0006355">
    <property type="term" value="P:regulation of DNA-templated transcription"/>
    <property type="evidence" value="ECO:0007669"/>
    <property type="project" value="InterPro"/>
</dbReference>
<dbReference type="SMART" id="SM00421">
    <property type="entry name" value="HTH_LUXR"/>
    <property type="match status" value="1"/>
</dbReference>
<proteinExistence type="predicted"/>
<dbReference type="RefSeq" id="WP_174493994.1">
    <property type="nucleotide sequence ID" value="NZ_CP048659.1"/>
</dbReference>
<accession>A0A7S6VZE1</accession>
<reference evidence="5 6" key="1">
    <citation type="submission" date="2020-02" db="EMBL/GenBank/DDBJ databases">
        <title>Tigecycline-resistant Acinetobacter species from pigs and migratory birds.</title>
        <authorList>
            <person name="Chen C."/>
            <person name="Sun J."/>
            <person name="Liao X.-P."/>
            <person name="Liu Y.-H."/>
        </authorList>
    </citation>
    <scope>NUCLEOTIDE SEQUENCE [LARGE SCALE GENOMIC DNA]</scope>
    <source>
        <strain evidence="5 6">YH12207_T</strain>
    </source>
</reference>
<dbReference type="CDD" id="cd06170">
    <property type="entry name" value="LuxR_C_like"/>
    <property type="match status" value="1"/>
</dbReference>
<dbReference type="Proteomes" id="UP000593966">
    <property type="component" value="Chromosome"/>
</dbReference>
<keyword evidence="3" id="KW-0804">Transcription</keyword>
<keyword evidence="6" id="KW-1185">Reference proteome</keyword>
<keyword evidence="2" id="KW-0238">DNA-binding</keyword>
<evidence type="ECO:0000256" key="1">
    <source>
        <dbReference type="ARBA" id="ARBA00023015"/>
    </source>
</evidence>
<dbReference type="PANTHER" id="PTHR44688:SF16">
    <property type="entry name" value="DNA-BINDING TRANSCRIPTIONAL ACTIVATOR DEVR_DOSR"/>
    <property type="match status" value="1"/>
</dbReference>
<protein>
    <submittedName>
        <fullName evidence="5">Response regulator transcription factor</fullName>
    </submittedName>
</protein>
<dbReference type="PRINTS" id="PR00038">
    <property type="entry name" value="HTHLUXR"/>
</dbReference>
<dbReference type="InterPro" id="IPR016032">
    <property type="entry name" value="Sig_transdc_resp-reg_C-effctor"/>
</dbReference>
<dbReference type="InterPro" id="IPR000792">
    <property type="entry name" value="Tscrpt_reg_LuxR_C"/>
</dbReference>
<evidence type="ECO:0000256" key="2">
    <source>
        <dbReference type="ARBA" id="ARBA00023125"/>
    </source>
</evidence>
<evidence type="ECO:0000313" key="6">
    <source>
        <dbReference type="Proteomes" id="UP000593966"/>
    </source>
</evidence>
<dbReference type="EMBL" id="CP048659">
    <property type="protein sequence ID" value="QOW47713.1"/>
    <property type="molecule type" value="Genomic_DNA"/>
</dbReference>
<keyword evidence="1" id="KW-0805">Transcription regulation</keyword>
<name>A0A7S6VZE1_9GAMM</name>
<evidence type="ECO:0000256" key="3">
    <source>
        <dbReference type="ARBA" id="ARBA00023163"/>
    </source>
</evidence>
<organism evidence="5 6">
    <name type="scientific">Acinetobacter piscicola</name>
    <dbReference type="NCBI Taxonomy" id="2006115"/>
    <lineage>
        <taxon>Bacteria</taxon>
        <taxon>Pseudomonadati</taxon>
        <taxon>Pseudomonadota</taxon>
        <taxon>Gammaproteobacteria</taxon>
        <taxon>Moraxellales</taxon>
        <taxon>Moraxellaceae</taxon>
        <taxon>Acinetobacter</taxon>
    </lineage>
</organism>
<dbReference type="PROSITE" id="PS50043">
    <property type="entry name" value="HTH_LUXR_2"/>
    <property type="match status" value="1"/>
</dbReference>
<gene>
    <name evidence="5" type="ORF">G0028_18565</name>
</gene>
<feature type="domain" description="HTH luxR-type" evidence="4">
    <location>
        <begin position="158"/>
        <end position="221"/>
    </location>
</feature>
<evidence type="ECO:0000313" key="5">
    <source>
        <dbReference type="EMBL" id="QOW47713.1"/>
    </source>
</evidence>
<dbReference type="AlphaFoldDB" id="A0A7S6VZE1"/>
<dbReference type="Gene3D" id="1.10.10.10">
    <property type="entry name" value="Winged helix-like DNA-binding domain superfamily/Winged helix DNA-binding domain"/>
    <property type="match status" value="1"/>
</dbReference>
<evidence type="ECO:0000259" key="4">
    <source>
        <dbReference type="PROSITE" id="PS50043"/>
    </source>
</evidence>
<dbReference type="GO" id="GO:0003677">
    <property type="term" value="F:DNA binding"/>
    <property type="evidence" value="ECO:0007669"/>
    <property type="project" value="UniProtKB-KW"/>
</dbReference>
<dbReference type="InterPro" id="IPR036388">
    <property type="entry name" value="WH-like_DNA-bd_sf"/>
</dbReference>
<dbReference type="PANTHER" id="PTHR44688">
    <property type="entry name" value="DNA-BINDING TRANSCRIPTIONAL ACTIVATOR DEVR_DOSR"/>
    <property type="match status" value="1"/>
</dbReference>
<dbReference type="PROSITE" id="PS00622">
    <property type="entry name" value="HTH_LUXR_1"/>
    <property type="match status" value="1"/>
</dbReference>